<dbReference type="Proteomes" id="UP000680348">
    <property type="component" value="Unassembled WGS sequence"/>
</dbReference>
<accession>A0A942E454</accession>
<dbReference type="RefSeq" id="WP_188256337.1">
    <property type="nucleotide sequence ID" value="NZ_JABVCF010000010.1"/>
</dbReference>
<organism evidence="1 2">
    <name type="scientific">Pseudaminobacter soli</name>
    <name type="common">ex Zhang et al. 2022</name>
    <dbReference type="NCBI Taxonomy" id="2831468"/>
    <lineage>
        <taxon>Bacteria</taxon>
        <taxon>Pseudomonadati</taxon>
        <taxon>Pseudomonadota</taxon>
        <taxon>Alphaproteobacteria</taxon>
        <taxon>Hyphomicrobiales</taxon>
        <taxon>Phyllobacteriaceae</taxon>
        <taxon>Pseudaminobacter</taxon>
    </lineage>
</organism>
<evidence type="ECO:0000313" key="1">
    <source>
        <dbReference type="EMBL" id="MBS3650800.1"/>
    </source>
</evidence>
<keyword evidence="2" id="KW-1185">Reference proteome</keyword>
<evidence type="ECO:0000313" key="2">
    <source>
        <dbReference type="Proteomes" id="UP000680348"/>
    </source>
</evidence>
<reference evidence="1" key="1">
    <citation type="submission" date="2021-04" db="EMBL/GenBank/DDBJ databases">
        <title>Pseudaminobacter soli sp. nov., isolated from paddy soil contaminated by heavy metals.</title>
        <authorList>
            <person name="Zhang K."/>
        </authorList>
    </citation>
    <scope>NUCLEOTIDE SEQUENCE</scope>
    <source>
        <strain evidence="1">19-2017</strain>
    </source>
</reference>
<dbReference type="EMBL" id="JAGWCR010000010">
    <property type="protein sequence ID" value="MBS3650800.1"/>
    <property type="molecule type" value="Genomic_DNA"/>
</dbReference>
<dbReference type="AlphaFoldDB" id="A0A942E454"/>
<sequence>MRSTFIDPGALRQELLLQAASLTPDGLGGHDTEWTEVATVFGLIEPVAQKANFGAGQTLEENTHRITIRHRVDAASGMRLIKQGRVFDIASVHDPDESGRYLICLVREVGL</sequence>
<name>A0A942E454_9HYPH</name>
<proteinExistence type="predicted"/>
<dbReference type="InterPro" id="IPR008767">
    <property type="entry name" value="Phage_SPP1_head-tail_adaptor"/>
</dbReference>
<dbReference type="InterPro" id="IPR038666">
    <property type="entry name" value="SSP1_head-tail_sf"/>
</dbReference>
<protein>
    <submittedName>
        <fullName evidence="1">Phage head closure protein</fullName>
    </submittedName>
</protein>
<dbReference type="Gene3D" id="2.40.10.270">
    <property type="entry name" value="Bacteriophage SPP1 head-tail adaptor protein"/>
    <property type="match status" value="1"/>
</dbReference>
<dbReference type="NCBIfam" id="TIGR01563">
    <property type="entry name" value="gp16_SPP1"/>
    <property type="match status" value="1"/>
</dbReference>
<dbReference type="Pfam" id="PF05521">
    <property type="entry name" value="Phage_HCP"/>
    <property type="match status" value="1"/>
</dbReference>
<gene>
    <name evidence="1" type="ORF">KEU06_19495</name>
</gene>
<comment type="caution">
    <text evidence="1">The sequence shown here is derived from an EMBL/GenBank/DDBJ whole genome shotgun (WGS) entry which is preliminary data.</text>
</comment>